<gene>
    <name evidence="2" type="ORF">SXIM_37720</name>
</gene>
<dbReference type="RefSeq" id="WP_030737246.1">
    <property type="nucleotide sequence ID" value="NZ_CP009922.3"/>
</dbReference>
<evidence type="ECO:0000313" key="2">
    <source>
        <dbReference type="EMBL" id="AKG45156.1"/>
    </source>
</evidence>
<feature type="coiled-coil region" evidence="1">
    <location>
        <begin position="77"/>
        <end position="104"/>
    </location>
</feature>
<keyword evidence="3" id="KW-1185">Reference proteome</keyword>
<dbReference type="HOGENOM" id="CLU_178585_0_0_11"/>
<organism evidence="2 3">
    <name type="scientific">Streptomyces xiamenensis</name>
    <dbReference type="NCBI Taxonomy" id="408015"/>
    <lineage>
        <taxon>Bacteria</taxon>
        <taxon>Bacillati</taxon>
        <taxon>Actinomycetota</taxon>
        <taxon>Actinomycetes</taxon>
        <taxon>Kitasatosporales</taxon>
        <taxon>Streptomycetaceae</taxon>
        <taxon>Streptomyces</taxon>
    </lineage>
</organism>
<dbReference type="EMBL" id="CP009922">
    <property type="protein sequence ID" value="AKG45156.1"/>
    <property type="molecule type" value="Genomic_DNA"/>
</dbReference>
<dbReference type="KEGG" id="sxi:SXIM_37720"/>
<dbReference type="STRING" id="408015.SXIM_37720"/>
<evidence type="ECO:0000313" key="3">
    <source>
        <dbReference type="Proteomes" id="UP000034034"/>
    </source>
</evidence>
<evidence type="ECO:0000256" key="1">
    <source>
        <dbReference type="SAM" id="Coils"/>
    </source>
</evidence>
<keyword evidence="1" id="KW-0175">Coiled coil</keyword>
<protein>
    <submittedName>
        <fullName evidence="2">Uncharacterized protein</fullName>
    </submittedName>
</protein>
<dbReference type="PATRIC" id="fig|408015.6.peg.3823"/>
<dbReference type="Proteomes" id="UP000034034">
    <property type="component" value="Chromosome"/>
</dbReference>
<proteinExistence type="predicted"/>
<dbReference type="AlphaFoldDB" id="A0A0F7CPS2"/>
<sequence>MNTNGTIGNPAAHGPRRISRIRPLNDNTADLAAVAPRQDQNRITELYLIPEALARSHMSERVREAESQRMSRQVAIADRLHRKSRRLQARAERASNRARRALAQAVLHQR</sequence>
<accession>A0A0F7CPS2</accession>
<reference evidence="2" key="1">
    <citation type="submission" date="2019-08" db="EMBL/GenBank/DDBJ databases">
        <title>Complete genome sequence of a mangrove-derived Streptomyces xiamenensis.</title>
        <authorList>
            <person name="Xu J."/>
        </authorList>
    </citation>
    <scope>NUCLEOTIDE SEQUENCE</scope>
    <source>
        <strain evidence="2">318</strain>
    </source>
</reference>
<name>A0A0F7CPS2_9ACTN</name>